<evidence type="ECO:0000256" key="1">
    <source>
        <dbReference type="SAM" id="Coils"/>
    </source>
</evidence>
<proteinExistence type="predicted"/>
<feature type="coiled-coil region" evidence="1">
    <location>
        <begin position="30"/>
        <end position="78"/>
    </location>
</feature>
<evidence type="ECO:0000256" key="2">
    <source>
        <dbReference type="SAM" id="SignalP"/>
    </source>
</evidence>
<evidence type="ECO:0000313" key="3">
    <source>
        <dbReference type="EMBL" id="TDT58386.1"/>
    </source>
</evidence>
<keyword evidence="1" id="KW-0175">Coiled coil</keyword>
<comment type="caution">
    <text evidence="3">The sequence shown here is derived from an EMBL/GenBank/DDBJ whole genome shotgun (WGS) entry which is preliminary data.</text>
</comment>
<feature type="signal peptide" evidence="2">
    <location>
        <begin position="1"/>
        <end position="22"/>
    </location>
</feature>
<reference evidence="3 4" key="1">
    <citation type="submission" date="2019-03" db="EMBL/GenBank/DDBJ databases">
        <title>Genomic Encyclopedia of Type Strains, Phase IV (KMG-IV): sequencing the most valuable type-strain genomes for metagenomic binning, comparative biology and taxonomic classification.</title>
        <authorList>
            <person name="Goeker M."/>
        </authorList>
    </citation>
    <scope>NUCLEOTIDE SEQUENCE [LARGE SCALE GENOMIC DNA]</scope>
    <source>
        <strain evidence="3 4">DSM 24455</strain>
    </source>
</reference>
<keyword evidence="2" id="KW-0732">Signal</keyword>
<organism evidence="3 4">
    <name type="scientific">Fonticella tunisiensis</name>
    <dbReference type="NCBI Taxonomy" id="1096341"/>
    <lineage>
        <taxon>Bacteria</taxon>
        <taxon>Bacillati</taxon>
        <taxon>Bacillota</taxon>
        <taxon>Clostridia</taxon>
        <taxon>Eubacteriales</taxon>
        <taxon>Clostridiaceae</taxon>
        <taxon>Fonticella</taxon>
    </lineage>
</organism>
<dbReference type="Proteomes" id="UP000295325">
    <property type="component" value="Unassembled WGS sequence"/>
</dbReference>
<feature type="chain" id="PRO_5020960213" evidence="2">
    <location>
        <begin position="23"/>
        <end position="162"/>
    </location>
</feature>
<dbReference type="EMBL" id="SOAZ01000011">
    <property type="protein sequence ID" value="TDT58386.1"/>
    <property type="molecule type" value="Genomic_DNA"/>
</dbReference>
<gene>
    <name evidence="3" type="ORF">EDD71_11120</name>
</gene>
<dbReference type="AlphaFoldDB" id="A0A4R7KP91"/>
<accession>A0A4R7KP91</accession>
<protein>
    <submittedName>
        <fullName evidence="3">Uncharacterized protein</fullName>
    </submittedName>
</protein>
<name>A0A4R7KP91_9CLOT</name>
<sequence length="162" mass="18618">MKKLLAALMALLVIIPAGFAYAETTPQETRAQLSEYRQKLKEKLSVIKEQKEQNKTLREQAKEKTAQMKEKVKALRKDKKAIPMETLDKMEAQLQVIKDDMIKVKGWGSYFIEYERIRTNKINKNYDGALAGLDKIIQMQKDRNAALTKLNSDLDTLMGMIP</sequence>
<keyword evidence="4" id="KW-1185">Reference proteome</keyword>
<evidence type="ECO:0000313" key="4">
    <source>
        <dbReference type="Proteomes" id="UP000295325"/>
    </source>
</evidence>
<dbReference type="RefSeq" id="WP_133628189.1">
    <property type="nucleotide sequence ID" value="NZ_SOAZ01000011.1"/>
</dbReference>